<reference evidence="1 2" key="1">
    <citation type="submission" date="2016-05" db="EMBL/GenBank/DDBJ databases">
        <title>Single-cell genome of chain-forming Candidatus Thiomargarita nelsonii and comparison to other large sulfur-oxidizing bacteria.</title>
        <authorList>
            <person name="Winkel M."/>
            <person name="Salman V."/>
            <person name="Woyke T."/>
            <person name="Schulz-Vogt H."/>
            <person name="Richter M."/>
            <person name="Flood B."/>
            <person name="Bailey J."/>
            <person name="Amann R."/>
            <person name="Mussmann M."/>
        </authorList>
    </citation>
    <scope>NUCLEOTIDE SEQUENCE [LARGE SCALE GENOMIC DNA]</scope>
    <source>
        <strain evidence="1 2">THI036</strain>
    </source>
</reference>
<dbReference type="Proteomes" id="UP000076962">
    <property type="component" value="Unassembled WGS sequence"/>
</dbReference>
<name>A0A176S1S7_9GAMM</name>
<accession>A0A176S1S7</accession>
<dbReference type="EMBL" id="LUTY01001310">
    <property type="protein sequence ID" value="OAD21897.1"/>
    <property type="molecule type" value="Genomic_DNA"/>
</dbReference>
<feature type="non-terminal residue" evidence="1">
    <location>
        <position position="102"/>
    </location>
</feature>
<protein>
    <submittedName>
        <fullName evidence="1">PilT domain-containing protein</fullName>
    </submittedName>
</protein>
<organism evidence="1 2">
    <name type="scientific">Candidatus Thiomargarita nelsonii</name>
    <dbReference type="NCBI Taxonomy" id="1003181"/>
    <lineage>
        <taxon>Bacteria</taxon>
        <taxon>Pseudomonadati</taxon>
        <taxon>Pseudomonadota</taxon>
        <taxon>Gammaproteobacteria</taxon>
        <taxon>Thiotrichales</taxon>
        <taxon>Thiotrichaceae</taxon>
        <taxon>Thiomargarita</taxon>
    </lineage>
</organism>
<dbReference type="AlphaFoldDB" id="A0A176S1S7"/>
<keyword evidence="2" id="KW-1185">Reference proteome</keyword>
<comment type="caution">
    <text evidence="1">The sequence shown here is derived from an EMBL/GenBank/DDBJ whole genome shotgun (WGS) entry which is preliminary data.</text>
</comment>
<evidence type="ECO:0000313" key="2">
    <source>
        <dbReference type="Proteomes" id="UP000076962"/>
    </source>
</evidence>
<dbReference type="SUPFAM" id="SSF88723">
    <property type="entry name" value="PIN domain-like"/>
    <property type="match status" value="1"/>
</dbReference>
<dbReference type="InterPro" id="IPR029060">
    <property type="entry name" value="PIN-like_dom_sf"/>
</dbReference>
<sequence length="102" mass="11509">MIVTLCFADTNLLVYARDKSNPVKQQQAKAWMTALWQSQQRRLSTQILNEFYVVVTQKLKPSVEQAIARAEVQDFSFPRSAWECLPGRSASCTESSANLPDA</sequence>
<gene>
    <name evidence="1" type="ORF">THIOM_002322</name>
</gene>
<evidence type="ECO:0000313" key="1">
    <source>
        <dbReference type="EMBL" id="OAD21897.1"/>
    </source>
</evidence>
<proteinExistence type="predicted"/>